<name>A0ACB9LZL0_BAUVA</name>
<comment type="caution">
    <text evidence="1">The sequence shown here is derived from an EMBL/GenBank/DDBJ whole genome shotgun (WGS) entry which is preliminary data.</text>
</comment>
<evidence type="ECO:0000313" key="2">
    <source>
        <dbReference type="Proteomes" id="UP000828941"/>
    </source>
</evidence>
<dbReference type="Proteomes" id="UP000828941">
    <property type="component" value="Chromosome 10"/>
</dbReference>
<sequence length="154" mass="17158">MFDFGDEFTVESYRIPWLIWIQLLVLLLLLALLYCFSIVALDLSPSGDVSAAAGNDSSSTGRGFVFNSPATVIINRRQNTQGGENTSVKGEIATSVSRRRSFCGDEFTDGEESSSVYFHPCHYFKLARLAFLKCLGLDPTSDGPPTRKHRRKRK</sequence>
<keyword evidence="2" id="KW-1185">Reference proteome</keyword>
<evidence type="ECO:0000313" key="1">
    <source>
        <dbReference type="EMBL" id="KAI4317202.1"/>
    </source>
</evidence>
<accession>A0ACB9LZL0</accession>
<proteinExistence type="predicted"/>
<reference evidence="1 2" key="1">
    <citation type="journal article" date="2022" name="DNA Res.">
        <title>Chromosomal-level genome assembly of the orchid tree Bauhinia variegata (Leguminosae; Cercidoideae) supports the allotetraploid origin hypothesis of Bauhinia.</title>
        <authorList>
            <person name="Zhong Y."/>
            <person name="Chen Y."/>
            <person name="Zheng D."/>
            <person name="Pang J."/>
            <person name="Liu Y."/>
            <person name="Luo S."/>
            <person name="Meng S."/>
            <person name="Qian L."/>
            <person name="Wei D."/>
            <person name="Dai S."/>
            <person name="Zhou R."/>
        </authorList>
    </citation>
    <scope>NUCLEOTIDE SEQUENCE [LARGE SCALE GENOMIC DNA]</scope>
    <source>
        <strain evidence="1">BV-YZ2020</strain>
    </source>
</reference>
<dbReference type="EMBL" id="CM039435">
    <property type="protein sequence ID" value="KAI4317202.1"/>
    <property type="molecule type" value="Genomic_DNA"/>
</dbReference>
<gene>
    <name evidence="1" type="ORF">L6164_025093</name>
</gene>
<protein>
    <submittedName>
        <fullName evidence="1">Uncharacterized protein</fullName>
    </submittedName>
</protein>
<organism evidence="1 2">
    <name type="scientific">Bauhinia variegata</name>
    <name type="common">Purple orchid tree</name>
    <name type="synonym">Phanera variegata</name>
    <dbReference type="NCBI Taxonomy" id="167791"/>
    <lineage>
        <taxon>Eukaryota</taxon>
        <taxon>Viridiplantae</taxon>
        <taxon>Streptophyta</taxon>
        <taxon>Embryophyta</taxon>
        <taxon>Tracheophyta</taxon>
        <taxon>Spermatophyta</taxon>
        <taxon>Magnoliopsida</taxon>
        <taxon>eudicotyledons</taxon>
        <taxon>Gunneridae</taxon>
        <taxon>Pentapetalae</taxon>
        <taxon>rosids</taxon>
        <taxon>fabids</taxon>
        <taxon>Fabales</taxon>
        <taxon>Fabaceae</taxon>
        <taxon>Cercidoideae</taxon>
        <taxon>Cercideae</taxon>
        <taxon>Bauhiniinae</taxon>
        <taxon>Bauhinia</taxon>
    </lineage>
</organism>